<name>A0ABY7DPC5_MYAAR</name>
<dbReference type="PROSITE" id="PS51034">
    <property type="entry name" value="ZP_2"/>
    <property type="match status" value="1"/>
</dbReference>
<dbReference type="InterPro" id="IPR001507">
    <property type="entry name" value="ZP_dom"/>
</dbReference>
<protein>
    <recommendedName>
        <fullName evidence="1">ZP domain-containing protein</fullName>
    </recommendedName>
</protein>
<feature type="domain" description="ZP" evidence="1">
    <location>
        <begin position="1"/>
        <end position="91"/>
    </location>
</feature>
<evidence type="ECO:0000313" key="3">
    <source>
        <dbReference type="Proteomes" id="UP001164746"/>
    </source>
</evidence>
<dbReference type="Proteomes" id="UP001164746">
    <property type="component" value="Chromosome 3"/>
</dbReference>
<keyword evidence="3" id="KW-1185">Reference proteome</keyword>
<evidence type="ECO:0000313" key="2">
    <source>
        <dbReference type="EMBL" id="WAQ99249.1"/>
    </source>
</evidence>
<feature type="non-terminal residue" evidence="2">
    <location>
        <position position="1"/>
    </location>
</feature>
<sequence>MNRLRLAAPGALSSDIYLGENSCTGTEEWGILHFRQGLRQCLTSETQRYNALVYANELVYAEHDPVYSYIIRNYNWTVGVECDVQRNETSS</sequence>
<dbReference type="Gene3D" id="2.60.40.3210">
    <property type="entry name" value="Zona pellucida, ZP-N domain"/>
    <property type="match status" value="1"/>
</dbReference>
<reference evidence="2" key="1">
    <citation type="submission" date="2022-11" db="EMBL/GenBank/DDBJ databases">
        <title>Centuries of genome instability and evolution in soft-shell clam transmissible cancer (bioRxiv).</title>
        <authorList>
            <person name="Hart S.F.M."/>
            <person name="Yonemitsu M.A."/>
            <person name="Giersch R.M."/>
            <person name="Beal B.F."/>
            <person name="Arriagada G."/>
            <person name="Davis B.W."/>
            <person name="Ostrander E.A."/>
            <person name="Goff S.P."/>
            <person name="Metzger M.J."/>
        </authorList>
    </citation>
    <scope>NUCLEOTIDE SEQUENCE</scope>
    <source>
        <strain evidence="2">MELC-2E11</strain>
        <tissue evidence="2">Siphon/mantle</tissue>
    </source>
</reference>
<gene>
    <name evidence="2" type="ORF">MAR_023622</name>
</gene>
<accession>A0ABY7DPC5</accession>
<proteinExistence type="predicted"/>
<organism evidence="2 3">
    <name type="scientific">Mya arenaria</name>
    <name type="common">Soft-shell clam</name>
    <dbReference type="NCBI Taxonomy" id="6604"/>
    <lineage>
        <taxon>Eukaryota</taxon>
        <taxon>Metazoa</taxon>
        <taxon>Spiralia</taxon>
        <taxon>Lophotrochozoa</taxon>
        <taxon>Mollusca</taxon>
        <taxon>Bivalvia</taxon>
        <taxon>Autobranchia</taxon>
        <taxon>Heteroconchia</taxon>
        <taxon>Euheterodonta</taxon>
        <taxon>Imparidentia</taxon>
        <taxon>Neoheterodontei</taxon>
        <taxon>Myida</taxon>
        <taxon>Myoidea</taxon>
        <taxon>Myidae</taxon>
        <taxon>Mya</taxon>
    </lineage>
</organism>
<dbReference type="EMBL" id="CP111014">
    <property type="protein sequence ID" value="WAQ99249.1"/>
    <property type="molecule type" value="Genomic_DNA"/>
</dbReference>
<evidence type="ECO:0000259" key="1">
    <source>
        <dbReference type="PROSITE" id="PS51034"/>
    </source>
</evidence>